<dbReference type="Proteomes" id="UP000178632">
    <property type="component" value="Unassembled WGS sequence"/>
</dbReference>
<reference evidence="1 2" key="1">
    <citation type="journal article" date="2016" name="Nat. Commun.">
        <title>Thousands of microbial genomes shed light on interconnected biogeochemical processes in an aquifer system.</title>
        <authorList>
            <person name="Anantharaman K."/>
            <person name="Brown C.T."/>
            <person name="Hug L.A."/>
            <person name="Sharon I."/>
            <person name="Castelle C.J."/>
            <person name="Probst A.J."/>
            <person name="Thomas B.C."/>
            <person name="Singh A."/>
            <person name="Wilkins M.J."/>
            <person name="Karaoz U."/>
            <person name="Brodie E.L."/>
            <person name="Williams K.H."/>
            <person name="Hubbard S.S."/>
            <person name="Banfield J.F."/>
        </authorList>
    </citation>
    <scope>NUCLEOTIDE SEQUENCE [LARGE SCALE GENOMIC DNA]</scope>
</reference>
<protein>
    <submittedName>
        <fullName evidence="1">Uncharacterized protein</fullName>
    </submittedName>
</protein>
<dbReference type="AlphaFoldDB" id="A0A1G2IRI9"/>
<name>A0A1G2IRI9_9BACT</name>
<evidence type="ECO:0000313" key="2">
    <source>
        <dbReference type="Proteomes" id="UP000178632"/>
    </source>
</evidence>
<comment type="caution">
    <text evidence="1">The sequence shown here is derived from an EMBL/GenBank/DDBJ whole genome shotgun (WGS) entry which is preliminary data.</text>
</comment>
<accession>A0A1G2IRI9</accession>
<dbReference type="EMBL" id="MHPE01000006">
    <property type="protein sequence ID" value="OGZ77509.1"/>
    <property type="molecule type" value="Genomic_DNA"/>
</dbReference>
<proteinExistence type="predicted"/>
<evidence type="ECO:0000313" key="1">
    <source>
        <dbReference type="EMBL" id="OGZ77509.1"/>
    </source>
</evidence>
<organism evidence="1 2">
    <name type="scientific">Candidatus Staskawiczbacteria bacterium RIFCSPLOWO2_12_FULL_37_15</name>
    <dbReference type="NCBI Taxonomy" id="1802218"/>
    <lineage>
        <taxon>Bacteria</taxon>
        <taxon>Candidatus Staskawicziibacteriota</taxon>
    </lineage>
</organism>
<sequence length="158" mass="18176">MSRFARHSLRFLKIMAENIREKIENKIIDYIVLGSGGRLLVTKPEDPGSGADLVIKRKGEYKPEKDKNSIEQIIVKVKAFGSKTKKSKEEIFLTVRSQKENIDISKFSAVPNFYLLLVSFDIVKQDIEDNARIVKLDESKQEFLINKKDLAQFFLNLV</sequence>
<gene>
    <name evidence="1" type="ORF">A3G45_03165</name>
</gene>